<keyword evidence="3" id="KW-0472">Membrane</keyword>
<dbReference type="GO" id="GO:0005975">
    <property type="term" value="P:carbohydrate metabolic process"/>
    <property type="evidence" value="ECO:0007669"/>
    <property type="project" value="InterPro"/>
</dbReference>
<evidence type="ECO:0000259" key="5">
    <source>
        <dbReference type="Pfam" id="PF04101"/>
    </source>
</evidence>
<dbReference type="GO" id="GO:0016758">
    <property type="term" value="F:hexosyltransferase activity"/>
    <property type="evidence" value="ECO:0007669"/>
    <property type="project" value="InterPro"/>
</dbReference>
<evidence type="ECO:0000256" key="2">
    <source>
        <dbReference type="ARBA" id="ARBA00022679"/>
    </source>
</evidence>
<feature type="domain" description="Glycosyltransferase family 28 N-terminal" evidence="4">
    <location>
        <begin position="7"/>
        <end position="144"/>
    </location>
</feature>
<dbReference type="SUPFAM" id="SSF53756">
    <property type="entry name" value="UDP-Glycosyltransferase/glycogen phosphorylase"/>
    <property type="match status" value="1"/>
</dbReference>
<feature type="transmembrane region" description="Helical" evidence="3">
    <location>
        <begin position="96"/>
        <end position="117"/>
    </location>
</feature>
<dbReference type="AlphaFoldDB" id="A0A7X9HSD1"/>
<comment type="caution">
    <text evidence="6">The sequence shown here is derived from an EMBL/GenBank/DDBJ whole genome shotgun (WGS) entry which is preliminary data.</text>
</comment>
<dbReference type="GO" id="GO:1901137">
    <property type="term" value="P:carbohydrate derivative biosynthetic process"/>
    <property type="evidence" value="ECO:0007669"/>
    <property type="project" value="UniProtKB-ARBA"/>
</dbReference>
<evidence type="ECO:0000256" key="1">
    <source>
        <dbReference type="ARBA" id="ARBA00022676"/>
    </source>
</evidence>
<dbReference type="PANTHER" id="PTHR21015:SF22">
    <property type="entry name" value="GLYCOSYLTRANSFERASE"/>
    <property type="match status" value="1"/>
</dbReference>
<evidence type="ECO:0000313" key="6">
    <source>
        <dbReference type="EMBL" id="NMB91533.1"/>
    </source>
</evidence>
<evidence type="ECO:0000259" key="4">
    <source>
        <dbReference type="Pfam" id="PF03033"/>
    </source>
</evidence>
<evidence type="ECO:0000313" key="7">
    <source>
        <dbReference type="Proteomes" id="UP000590542"/>
    </source>
</evidence>
<keyword evidence="2" id="KW-0808">Transferase</keyword>
<evidence type="ECO:0008006" key="8">
    <source>
        <dbReference type="Google" id="ProtNLM"/>
    </source>
</evidence>
<evidence type="ECO:0000256" key="3">
    <source>
        <dbReference type="SAM" id="Phobius"/>
    </source>
</evidence>
<accession>A0A7X9HSD1</accession>
<dbReference type="Proteomes" id="UP000590542">
    <property type="component" value="Unassembled WGS sequence"/>
</dbReference>
<keyword evidence="1" id="KW-0328">Glycosyltransferase</keyword>
<protein>
    <recommendedName>
        <fullName evidence="8">UDP-N-acetylglucosamine--N-acetylmuramyl-(pentapeptide) pyrophosphoryl-undecaprenol N-acetylglucosamine transferase</fullName>
    </recommendedName>
</protein>
<dbReference type="CDD" id="cd03785">
    <property type="entry name" value="GT28_MurG"/>
    <property type="match status" value="1"/>
</dbReference>
<dbReference type="InterPro" id="IPR004276">
    <property type="entry name" value="GlycoTrans_28_N"/>
</dbReference>
<name>A0A7X9HSD1_UNCKA</name>
<sequence length="371" mass="41821">MKVVVIGGHHSSALPVIKKLKEKDPNVEIFWIGHKYSMKGDTNPTLEYREIISLRIPFFDLKAGKLYKTYDIGRILKIPFGVIQAFYFLLKIKPDVILSFGGYIAAPVVLSGFILGIPSLTHEQTVVSGYANKFISLLVKKVMISWRDSAKYFPRKKVVYTGIPLRSSIFEIKSNSFSVSNNLPTIYVSAGKTGSHIINNLINNSLGDLLEFCNIIHQTGDNSVNNDYNQLKLKYESIRSNVKGKYFLRKFVFEDEIGEAFNKSSLVVSRSGAHTVSEILALKKPCILIPIPWVSHNEQNKNAEMVKNYGLAVILNQGTLDAKTLINTIQNSLSDINSFRLNDNKVLDFLREDPAEKIANEVIKYSKNKRK</sequence>
<proteinExistence type="predicted"/>
<gene>
    <name evidence="6" type="ORF">GYA37_01635</name>
</gene>
<dbReference type="Pfam" id="PF03033">
    <property type="entry name" value="Glyco_transf_28"/>
    <property type="match status" value="1"/>
</dbReference>
<keyword evidence="3" id="KW-1133">Transmembrane helix</keyword>
<reference evidence="6 7" key="1">
    <citation type="journal article" date="2020" name="Biotechnol. Biofuels">
        <title>New insights from the biogas microbiome by comprehensive genome-resolved metagenomics of nearly 1600 species originating from multiple anaerobic digesters.</title>
        <authorList>
            <person name="Campanaro S."/>
            <person name="Treu L."/>
            <person name="Rodriguez-R L.M."/>
            <person name="Kovalovszki A."/>
            <person name="Ziels R.M."/>
            <person name="Maus I."/>
            <person name="Zhu X."/>
            <person name="Kougias P.G."/>
            <person name="Basile A."/>
            <person name="Luo G."/>
            <person name="Schluter A."/>
            <person name="Konstantinidis K.T."/>
            <person name="Angelidaki I."/>
        </authorList>
    </citation>
    <scope>NUCLEOTIDE SEQUENCE [LARGE SCALE GENOMIC DNA]</scope>
    <source>
        <strain evidence="6">AS27yjCOA_202</strain>
    </source>
</reference>
<organism evidence="6 7">
    <name type="scientific">candidate division WWE3 bacterium</name>
    <dbReference type="NCBI Taxonomy" id="2053526"/>
    <lineage>
        <taxon>Bacteria</taxon>
        <taxon>Katanobacteria</taxon>
    </lineage>
</organism>
<keyword evidence="3" id="KW-0812">Transmembrane</keyword>
<dbReference type="InterPro" id="IPR007235">
    <property type="entry name" value="Glyco_trans_28_C"/>
</dbReference>
<feature type="domain" description="Glycosyl transferase family 28 C-terminal" evidence="5">
    <location>
        <begin position="185"/>
        <end position="338"/>
    </location>
</feature>
<dbReference type="Pfam" id="PF04101">
    <property type="entry name" value="Glyco_tran_28_C"/>
    <property type="match status" value="1"/>
</dbReference>
<dbReference type="EMBL" id="JAAZNV010000006">
    <property type="protein sequence ID" value="NMB91533.1"/>
    <property type="molecule type" value="Genomic_DNA"/>
</dbReference>
<dbReference type="Gene3D" id="3.40.50.2000">
    <property type="entry name" value="Glycogen Phosphorylase B"/>
    <property type="match status" value="2"/>
</dbReference>
<dbReference type="PANTHER" id="PTHR21015">
    <property type="entry name" value="UDP-N-ACETYLGLUCOSAMINE--N-ACETYLMURAMYL-(PENTAPEPTIDE) PYROPHOSPHORYL-UNDECAPRENOL N-ACETYLGLUCOSAMINE TRANSFERASE 1"/>
    <property type="match status" value="1"/>
</dbReference>